<dbReference type="PRINTS" id="PR00040">
    <property type="entry name" value="HTHMERR"/>
</dbReference>
<dbReference type="InterPro" id="IPR000551">
    <property type="entry name" value="MerR-type_HTH_dom"/>
</dbReference>
<dbReference type="InterPro" id="IPR009061">
    <property type="entry name" value="DNA-bd_dom_put_sf"/>
</dbReference>
<keyword evidence="4" id="KW-1185">Reference proteome</keyword>
<dbReference type="Gene3D" id="1.10.1660.10">
    <property type="match status" value="1"/>
</dbReference>
<name>A0A6I2F450_9MICO</name>
<organism evidence="3 4">
    <name type="scientific">Agromyces agglutinans</name>
    <dbReference type="NCBI Taxonomy" id="2662258"/>
    <lineage>
        <taxon>Bacteria</taxon>
        <taxon>Bacillati</taxon>
        <taxon>Actinomycetota</taxon>
        <taxon>Actinomycetes</taxon>
        <taxon>Micrococcales</taxon>
        <taxon>Microbacteriaceae</taxon>
        <taxon>Agromyces</taxon>
    </lineage>
</organism>
<dbReference type="AlphaFoldDB" id="A0A6I2F450"/>
<dbReference type="PANTHER" id="PTHR30204">
    <property type="entry name" value="REDOX-CYCLING DRUG-SENSING TRANSCRIPTIONAL ACTIVATOR SOXR"/>
    <property type="match status" value="1"/>
</dbReference>
<protein>
    <submittedName>
        <fullName evidence="3">MerR family transcriptional regulator</fullName>
    </submittedName>
</protein>
<dbReference type="SMART" id="SM00422">
    <property type="entry name" value="HTH_MERR"/>
    <property type="match status" value="1"/>
</dbReference>
<dbReference type="GO" id="GO:0003677">
    <property type="term" value="F:DNA binding"/>
    <property type="evidence" value="ECO:0007669"/>
    <property type="project" value="UniProtKB-KW"/>
</dbReference>
<dbReference type="CDD" id="cd01109">
    <property type="entry name" value="HTH_YyaN"/>
    <property type="match status" value="1"/>
</dbReference>
<sequence>MDEYTPAQVAEATGFSLDTLRYYEKEGLIGPVERTVGGRRRYRSSDLAWLDLIKCLRDTGMPIADLKRYSRLSEDDSTLAERFALLEAHDRVVQAEIDRLRERQHRLHEKMAWYREQLGG</sequence>
<dbReference type="RefSeq" id="WP_153683784.1">
    <property type="nucleotide sequence ID" value="NZ_WJIF01000002.1"/>
</dbReference>
<comment type="caution">
    <text evidence="3">The sequence shown here is derived from an EMBL/GenBank/DDBJ whole genome shotgun (WGS) entry which is preliminary data.</text>
</comment>
<dbReference type="InterPro" id="IPR047057">
    <property type="entry name" value="MerR_fam"/>
</dbReference>
<keyword evidence="1" id="KW-0238">DNA-binding</keyword>
<evidence type="ECO:0000313" key="4">
    <source>
        <dbReference type="Proteomes" id="UP000431080"/>
    </source>
</evidence>
<evidence type="ECO:0000313" key="3">
    <source>
        <dbReference type="EMBL" id="MRG59372.1"/>
    </source>
</evidence>
<dbReference type="GO" id="GO:0003700">
    <property type="term" value="F:DNA-binding transcription factor activity"/>
    <property type="evidence" value="ECO:0007669"/>
    <property type="project" value="InterPro"/>
</dbReference>
<gene>
    <name evidence="3" type="ORF">GE115_05725</name>
</gene>
<evidence type="ECO:0000259" key="2">
    <source>
        <dbReference type="PROSITE" id="PS50937"/>
    </source>
</evidence>
<proteinExistence type="predicted"/>
<dbReference type="PANTHER" id="PTHR30204:SF98">
    <property type="entry name" value="HTH-TYPE TRANSCRIPTIONAL REGULATOR ADHR"/>
    <property type="match status" value="1"/>
</dbReference>
<feature type="domain" description="HTH merR-type" evidence="2">
    <location>
        <begin position="3"/>
        <end position="72"/>
    </location>
</feature>
<dbReference type="EMBL" id="WJIF01000002">
    <property type="protein sequence ID" value="MRG59372.1"/>
    <property type="molecule type" value="Genomic_DNA"/>
</dbReference>
<dbReference type="Pfam" id="PF13411">
    <property type="entry name" value="MerR_1"/>
    <property type="match status" value="1"/>
</dbReference>
<dbReference type="PROSITE" id="PS50937">
    <property type="entry name" value="HTH_MERR_2"/>
    <property type="match status" value="1"/>
</dbReference>
<dbReference type="SUPFAM" id="SSF46955">
    <property type="entry name" value="Putative DNA-binding domain"/>
    <property type="match status" value="1"/>
</dbReference>
<reference evidence="3 4" key="1">
    <citation type="submission" date="2019-10" db="EMBL/GenBank/DDBJ databases">
        <authorList>
            <person name="Nie G."/>
            <person name="Ming H."/>
            <person name="Yi B."/>
        </authorList>
    </citation>
    <scope>NUCLEOTIDE SEQUENCE [LARGE SCALE GENOMIC DNA]</scope>
    <source>
        <strain evidence="3 4">CFH 90414</strain>
    </source>
</reference>
<dbReference type="Proteomes" id="UP000431080">
    <property type="component" value="Unassembled WGS sequence"/>
</dbReference>
<evidence type="ECO:0000256" key="1">
    <source>
        <dbReference type="ARBA" id="ARBA00023125"/>
    </source>
</evidence>
<accession>A0A6I2F450</accession>